<dbReference type="InterPro" id="IPR024618">
    <property type="entry name" value="DUF3857"/>
</dbReference>
<gene>
    <name evidence="7" type="ORF">GCM10008942_34870</name>
</gene>
<dbReference type="Pfam" id="PF01841">
    <property type="entry name" value="Transglut_core"/>
    <property type="match status" value="1"/>
</dbReference>
<dbReference type="Pfam" id="PF07719">
    <property type="entry name" value="TPR_2"/>
    <property type="match status" value="2"/>
</dbReference>
<evidence type="ECO:0000259" key="6">
    <source>
        <dbReference type="Pfam" id="PF12969"/>
    </source>
</evidence>
<evidence type="ECO:0000259" key="5">
    <source>
        <dbReference type="Pfam" id="PF01841"/>
    </source>
</evidence>
<evidence type="ECO:0008006" key="9">
    <source>
        <dbReference type="Google" id="ProtNLM"/>
    </source>
</evidence>
<dbReference type="Gene3D" id="1.25.40.10">
    <property type="entry name" value="Tetratricopeptide repeat domain"/>
    <property type="match status" value="3"/>
</dbReference>
<dbReference type="SUPFAM" id="SSF48452">
    <property type="entry name" value="TPR-like"/>
    <property type="match status" value="1"/>
</dbReference>
<evidence type="ECO:0000256" key="2">
    <source>
        <dbReference type="ARBA" id="ARBA00022803"/>
    </source>
</evidence>
<dbReference type="SUPFAM" id="SSF48439">
    <property type="entry name" value="Protein prenylyltransferase"/>
    <property type="match status" value="1"/>
</dbReference>
<feature type="domain" description="Transglutaminase-like" evidence="5">
    <location>
        <begin position="242"/>
        <end position="319"/>
    </location>
</feature>
<dbReference type="PROSITE" id="PS50005">
    <property type="entry name" value="TPR"/>
    <property type="match status" value="3"/>
</dbReference>
<keyword evidence="2 3" id="KW-0802">TPR repeat</keyword>
<dbReference type="InterPro" id="IPR011990">
    <property type="entry name" value="TPR-like_helical_dom_sf"/>
</dbReference>
<dbReference type="PANTHER" id="PTHR44858">
    <property type="entry name" value="TETRATRICOPEPTIDE REPEAT PROTEIN 6"/>
    <property type="match status" value="1"/>
</dbReference>
<protein>
    <recommendedName>
        <fullName evidence="9">DUF3857 domain-containing protein</fullName>
    </recommendedName>
</protein>
<accession>A0ABN1F5M7</accession>
<feature type="repeat" description="TPR" evidence="3">
    <location>
        <begin position="924"/>
        <end position="957"/>
    </location>
</feature>
<dbReference type="PROSITE" id="PS50293">
    <property type="entry name" value="TPR_REGION"/>
    <property type="match status" value="1"/>
</dbReference>
<dbReference type="SUPFAM" id="SSF54001">
    <property type="entry name" value="Cysteine proteinases"/>
    <property type="match status" value="1"/>
</dbReference>
<dbReference type="Gene3D" id="3.10.620.30">
    <property type="match status" value="1"/>
</dbReference>
<feature type="repeat" description="TPR" evidence="3">
    <location>
        <begin position="695"/>
        <end position="728"/>
    </location>
</feature>
<dbReference type="InterPro" id="IPR038765">
    <property type="entry name" value="Papain-like_cys_pep_sf"/>
</dbReference>
<dbReference type="InterPro" id="IPR002931">
    <property type="entry name" value="Transglutaminase-like"/>
</dbReference>
<dbReference type="Proteomes" id="UP001499951">
    <property type="component" value="Unassembled WGS sequence"/>
</dbReference>
<dbReference type="Pfam" id="PF00515">
    <property type="entry name" value="TPR_1"/>
    <property type="match status" value="1"/>
</dbReference>
<evidence type="ECO:0000256" key="1">
    <source>
        <dbReference type="ARBA" id="ARBA00022737"/>
    </source>
</evidence>
<sequence length="1000" mass="108123">MLLVCAGVSGAASEDPDATTMEASSDDVTVAPDGSFSVTNHAELRATNEAGAMQASRISVFYDSETQNAEILEAHTLKKDGTKIPIDVSTIYEQVPADNTLAVTSFRVKVLLFPQFSAGDTAVYTVRTNNPKPMFAGAFQFGKYFPRSVAFKNAEVTIRAPKSLPLKVETHDLQFSKETSGDTIIYRWHRSAASDKKAKTALVSPLDREPRFFVSSFKDYGDLGRAYAAQSEPKAAVTDKIRTLAEQITKGTTDRREQARLTYEWVAKNIRYVAIELGQGSFVPHDADTVLARGYGDCKDHEVLLRALLKAKGIEAQGVLINGTNDYALTDAPSFAQLNHIITYLPEFGVYLDASVPVAPFGVLPQTEYGKPAVLAVAKGAGLVTLPMPKPGAITIHQATVQKIAADGTLSGTTTTTATGPYAIALRYIGYAVQAIGPEKAGELQMGARGFKDGKGKLIAGPLTELGDSYTIRGEYSAKGWEDVLKGESTIMPGGLRLLPVTGDGIMGPLYGGDDIADEPTVCIPAKADEDLTLELPAGYTVRFLPKDETVTTPNLTFTAHWSETAGALTVHREFVSKIDQPICRGPVRKQTAEALKQIAKKFDQTFAIIRSAQSYKDASAAKPEGAAALVERGEAFEKAGDHAKAIADFTAALAIEPDNAAALFDRGYSYDVSDQADRAIADYTTLIAANDNNAVVRANRGRDYARQNKYELALPDYERAVELDPENTEYMLHRAYLLSFTHKPDRAAAAFGDVIAKDSQNADAYSGRCAAYHDAKNDELALADCNKALALTPNASRLYLLRAQIRHALGDHFGGNRDVAKAAQIDPKLEQPGGLWRPFGLTAKKEIAAKDVPPMVRSLMDGGRALDLKDYDTAVAAFERAIKQGIPDSAVLPNLCVALSHTDRLADAAYQCSRALQLRDNDPSLLRARGLIYFRQAKYRDALADFEELLQLYPNDPLLLYERGVTRKKLGDKGGDADIAKATATSPNIASKAPKAMRS</sequence>
<organism evidence="7 8">
    <name type="scientific">Rhizomicrobium electricum</name>
    <dbReference type="NCBI Taxonomy" id="480070"/>
    <lineage>
        <taxon>Bacteria</taxon>
        <taxon>Pseudomonadati</taxon>
        <taxon>Pseudomonadota</taxon>
        <taxon>Alphaproteobacteria</taxon>
        <taxon>Micropepsales</taxon>
        <taxon>Micropepsaceae</taxon>
        <taxon>Rhizomicrobium</taxon>
    </lineage>
</organism>
<evidence type="ECO:0000313" key="7">
    <source>
        <dbReference type="EMBL" id="GAA0582984.1"/>
    </source>
</evidence>
<evidence type="ECO:0000256" key="4">
    <source>
        <dbReference type="SAM" id="MobiDB-lite"/>
    </source>
</evidence>
<dbReference type="InterPro" id="IPR050498">
    <property type="entry name" value="Ycf3"/>
</dbReference>
<keyword evidence="1" id="KW-0677">Repeat</keyword>
<dbReference type="Pfam" id="PF12969">
    <property type="entry name" value="DUF3857"/>
    <property type="match status" value="1"/>
</dbReference>
<proteinExistence type="predicted"/>
<feature type="region of interest" description="Disordered" evidence="4">
    <location>
        <begin position="974"/>
        <end position="1000"/>
    </location>
</feature>
<dbReference type="Pfam" id="PF13432">
    <property type="entry name" value="TPR_16"/>
    <property type="match status" value="2"/>
</dbReference>
<feature type="domain" description="DUF3857" evidence="6">
    <location>
        <begin position="32"/>
        <end position="191"/>
    </location>
</feature>
<dbReference type="PANTHER" id="PTHR44858:SF1">
    <property type="entry name" value="UDP-N-ACETYLGLUCOSAMINE--PEPTIDE N-ACETYLGLUCOSAMINYLTRANSFERASE SPINDLY-RELATED"/>
    <property type="match status" value="1"/>
</dbReference>
<dbReference type="EMBL" id="BAAADD010000010">
    <property type="protein sequence ID" value="GAA0582984.1"/>
    <property type="molecule type" value="Genomic_DNA"/>
</dbReference>
<keyword evidence="8" id="KW-1185">Reference proteome</keyword>
<evidence type="ECO:0000313" key="8">
    <source>
        <dbReference type="Proteomes" id="UP001499951"/>
    </source>
</evidence>
<dbReference type="InterPro" id="IPR019734">
    <property type="entry name" value="TPR_rpt"/>
</dbReference>
<dbReference type="InterPro" id="IPR013105">
    <property type="entry name" value="TPR_2"/>
</dbReference>
<comment type="caution">
    <text evidence="7">The sequence shown here is derived from an EMBL/GenBank/DDBJ whole genome shotgun (WGS) entry which is preliminary data.</text>
</comment>
<dbReference type="Gene3D" id="2.60.40.3140">
    <property type="match status" value="1"/>
</dbReference>
<feature type="repeat" description="TPR" evidence="3">
    <location>
        <begin position="627"/>
        <end position="660"/>
    </location>
</feature>
<dbReference type="SMART" id="SM00028">
    <property type="entry name" value="TPR"/>
    <property type="match status" value="7"/>
</dbReference>
<evidence type="ECO:0000256" key="3">
    <source>
        <dbReference type="PROSITE-ProRule" id="PRU00339"/>
    </source>
</evidence>
<reference evidence="7 8" key="1">
    <citation type="journal article" date="2019" name="Int. J. Syst. Evol. Microbiol.">
        <title>The Global Catalogue of Microorganisms (GCM) 10K type strain sequencing project: providing services to taxonomists for standard genome sequencing and annotation.</title>
        <authorList>
            <consortium name="The Broad Institute Genomics Platform"/>
            <consortium name="The Broad Institute Genome Sequencing Center for Infectious Disease"/>
            <person name="Wu L."/>
            <person name="Ma J."/>
        </authorList>
    </citation>
    <scope>NUCLEOTIDE SEQUENCE [LARGE SCALE GENOMIC DNA]</scope>
    <source>
        <strain evidence="7 8">JCM 15089</strain>
    </source>
</reference>
<name>A0ABN1F5M7_9PROT</name>